<dbReference type="EMBL" id="CANTFK010000046">
    <property type="protein sequence ID" value="CAI5705393.1"/>
    <property type="molecule type" value="Genomic_DNA"/>
</dbReference>
<sequence length="138" mass="14891">MAAVNGTGVVRAVLQHVWQHHIMVAAQVARRLVAAFYSGAEALELLPDPRSAVARSGILCTAAPHERAASTTKGAHHITLYTVASSLLSFQPRCGSSRLELESVCYAAIAVARVEDEVHRTPADPLLRDIADELVRRM</sequence>
<evidence type="ECO:0000313" key="2">
    <source>
        <dbReference type="Proteomes" id="UP001159659"/>
    </source>
</evidence>
<evidence type="ECO:0000313" key="1">
    <source>
        <dbReference type="EMBL" id="CAI5705393.1"/>
    </source>
</evidence>
<reference evidence="1" key="1">
    <citation type="submission" date="2022-12" db="EMBL/GenBank/DDBJ databases">
        <authorList>
            <person name="Webb A."/>
        </authorList>
    </citation>
    <scope>NUCLEOTIDE SEQUENCE</scope>
    <source>
        <strain evidence="1">Pf2</strain>
    </source>
</reference>
<accession>A0AAV0ST27</accession>
<comment type="caution">
    <text evidence="1">The sequence shown here is derived from an EMBL/GenBank/DDBJ whole genome shotgun (WGS) entry which is preliminary data.</text>
</comment>
<organism evidence="1 2">
    <name type="scientific">Peronospora farinosa</name>
    <dbReference type="NCBI Taxonomy" id="134698"/>
    <lineage>
        <taxon>Eukaryota</taxon>
        <taxon>Sar</taxon>
        <taxon>Stramenopiles</taxon>
        <taxon>Oomycota</taxon>
        <taxon>Peronosporomycetes</taxon>
        <taxon>Peronosporales</taxon>
        <taxon>Peronosporaceae</taxon>
        <taxon>Peronospora</taxon>
    </lineage>
</organism>
<proteinExistence type="predicted"/>
<dbReference type="AlphaFoldDB" id="A0AAV0ST27"/>
<name>A0AAV0ST27_9STRA</name>
<gene>
    <name evidence="1" type="ORF">PFR002_LOCUS581</name>
</gene>
<dbReference type="Proteomes" id="UP001159659">
    <property type="component" value="Unassembled WGS sequence"/>
</dbReference>
<protein>
    <submittedName>
        <fullName evidence="1">Uncharacterized protein</fullName>
    </submittedName>
</protein>